<dbReference type="PANTHER" id="PTHR48012:SF26">
    <property type="entry name" value="SERINE_THREONINE-PROTEIN KINASE DDB_G0283821-RELATED"/>
    <property type="match status" value="1"/>
</dbReference>
<feature type="binding site" evidence="7">
    <location>
        <position position="35"/>
    </location>
    <ligand>
        <name>ATP</name>
        <dbReference type="ChEBI" id="CHEBI:30616"/>
    </ligand>
</feature>
<keyword evidence="6 7" id="KW-0067">ATP-binding</keyword>
<evidence type="ECO:0000259" key="9">
    <source>
        <dbReference type="PROSITE" id="PS50011"/>
    </source>
</evidence>
<keyword evidence="3" id="KW-0808">Transferase</keyword>
<keyword evidence="11" id="KW-1185">Reference proteome</keyword>
<dbReference type="GO" id="GO:0005737">
    <property type="term" value="C:cytoplasm"/>
    <property type="evidence" value="ECO:0007669"/>
    <property type="project" value="TreeGrafter"/>
</dbReference>
<dbReference type="PANTHER" id="PTHR48012">
    <property type="entry name" value="STERILE20-LIKE KINASE, ISOFORM B-RELATED"/>
    <property type="match status" value="1"/>
</dbReference>
<evidence type="ECO:0000313" key="10">
    <source>
        <dbReference type="EMBL" id="KAK9823005.1"/>
    </source>
</evidence>
<dbReference type="InterPro" id="IPR050629">
    <property type="entry name" value="STE20/SPS1-PAK"/>
</dbReference>
<evidence type="ECO:0000256" key="2">
    <source>
        <dbReference type="ARBA" id="ARBA00022527"/>
    </source>
</evidence>
<feature type="compositionally biased region" description="Low complexity" evidence="8">
    <location>
        <begin position="424"/>
        <end position="433"/>
    </location>
</feature>
<dbReference type="AlphaFoldDB" id="A0AAW1QNB4"/>
<proteinExistence type="predicted"/>
<dbReference type="Proteomes" id="UP001445335">
    <property type="component" value="Unassembled WGS sequence"/>
</dbReference>
<evidence type="ECO:0000256" key="4">
    <source>
        <dbReference type="ARBA" id="ARBA00022741"/>
    </source>
</evidence>
<dbReference type="InterPro" id="IPR016024">
    <property type="entry name" value="ARM-type_fold"/>
</dbReference>
<dbReference type="CDD" id="cd06627">
    <property type="entry name" value="STKc_Cdc7_like"/>
    <property type="match status" value="1"/>
</dbReference>
<dbReference type="SUPFAM" id="SSF56112">
    <property type="entry name" value="Protein kinase-like (PK-like)"/>
    <property type="match status" value="1"/>
</dbReference>
<dbReference type="SUPFAM" id="SSF48371">
    <property type="entry name" value="ARM repeat"/>
    <property type="match status" value="1"/>
</dbReference>
<dbReference type="SMART" id="SM00220">
    <property type="entry name" value="S_TKc"/>
    <property type="match status" value="1"/>
</dbReference>
<evidence type="ECO:0000256" key="7">
    <source>
        <dbReference type="PROSITE-ProRule" id="PRU10141"/>
    </source>
</evidence>
<keyword evidence="2" id="KW-0723">Serine/threonine-protein kinase</keyword>
<dbReference type="InterPro" id="IPR008271">
    <property type="entry name" value="Ser/Thr_kinase_AS"/>
</dbReference>
<keyword evidence="5" id="KW-0418">Kinase</keyword>
<feature type="region of interest" description="Disordered" evidence="8">
    <location>
        <begin position="366"/>
        <end position="433"/>
    </location>
</feature>
<dbReference type="Pfam" id="PF00069">
    <property type="entry name" value="Pkinase"/>
    <property type="match status" value="1"/>
</dbReference>
<gene>
    <name evidence="10" type="ORF">WJX81_005420</name>
</gene>
<evidence type="ECO:0000256" key="3">
    <source>
        <dbReference type="ARBA" id="ARBA00022679"/>
    </source>
</evidence>
<keyword evidence="4 7" id="KW-0547">Nucleotide-binding</keyword>
<name>A0AAW1QNB4_9CHLO</name>
<dbReference type="InterPro" id="IPR011009">
    <property type="entry name" value="Kinase-like_dom_sf"/>
</dbReference>
<feature type="domain" description="Protein kinase" evidence="9">
    <location>
        <begin position="6"/>
        <end position="264"/>
    </location>
</feature>
<dbReference type="PROSITE" id="PS00107">
    <property type="entry name" value="PROTEIN_KINASE_ATP"/>
    <property type="match status" value="1"/>
</dbReference>
<dbReference type="InterPro" id="IPR017441">
    <property type="entry name" value="Protein_kinase_ATP_BS"/>
</dbReference>
<dbReference type="PROSITE" id="PS50011">
    <property type="entry name" value="PROTEIN_KINASE_DOM"/>
    <property type="match status" value="1"/>
</dbReference>
<dbReference type="InterPro" id="IPR000719">
    <property type="entry name" value="Prot_kinase_dom"/>
</dbReference>
<evidence type="ECO:0000256" key="1">
    <source>
        <dbReference type="ARBA" id="ARBA00012513"/>
    </source>
</evidence>
<dbReference type="PRINTS" id="PR00109">
    <property type="entry name" value="TYRKINASE"/>
</dbReference>
<evidence type="ECO:0000256" key="6">
    <source>
        <dbReference type="ARBA" id="ARBA00022840"/>
    </source>
</evidence>
<feature type="region of interest" description="Disordered" evidence="8">
    <location>
        <begin position="719"/>
        <end position="750"/>
    </location>
</feature>
<dbReference type="PROSITE" id="PS00108">
    <property type="entry name" value="PROTEIN_KINASE_ST"/>
    <property type="match status" value="1"/>
</dbReference>
<organism evidence="10 11">
    <name type="scientific">Elliptochloris bilobata</name>
    <dbReference type="NCBI Taxonomy" id="381761"/>
    <lineage>
        <taxon>Eukaryota</taxon>
        <taxon>Viridiplantae</taxon>
        <taxon>Chlorophyta</taxon>
        <taxon>core chlorophytes</taxon>
        <taxon>Trebouxiophyceae</taxon>
        <taxon>Trebouxiophyceae incertae sedis</taxon>
        <taxon>Elliptochloris clade</taxon>
        <taxon>Elliptochloris</taxon>
    </lineage>
</organism>
<dbReference type="EMBL" id="JALJOU010000081">
    <property type="protein sequence ID" value="KAK9823005.1"/>
    <property type="molecule type" value="Genomic_DNA"/>
</dbReference>
<protein>
    <recommendedName>
        <fullName evidence="1">non-specific serine/threonine protein kinase</fullName>
        <ecNumber evidence="1">2.7.11.1</ecNumber>
    </recommendedName>
</protein>
<dbReference type="Gene3D" id="1.10.510.10">
    <property type="entry name" value="Transferase(Phosphotransferase) domain 1"/>
    <property type="match status" value="1"/>
</dbReference>
<dbReference type="Gene3D" id="1.25.10.10">
    <property type="entry name" value="Leucine-rich Repeat Variant"/>
    <property type="match status" value="2"/>
</dbReference>
<comment type="caution">
    <text evidence="10">The sequence shown here is derived from an EMBL/GenBank/DDBJ whole genome shotgun (WGS) entry which is preliminary data.</text>
</comment>
<dbReference type="InterPro" id="IPR001245">
    <property type="entry name" value="Ser-Thr/Tyr_kinase_cat_dom"/>
</dbReference>
<accession>A0AAW1QNB4</accession>
<reference evidence="10 11" key="1">
    <citation type="journal article" date="2024" name="Nat. Commun.">
        <title>Phylogenomics reveals the evolutionary origins of lichenization in chlorophyte algae.</title>
        <authorList>
            <person name="Puginier C."/>
            <person name="Libourel C."/>
            <person name="Otte J."/>
            <person name="Skaloud P."/>
            <person name="Haon M."/>
            <person name="Grisel S."/>
            <person name="Petersen M."/>
            <person name="Berrin J.G."/>
            <person name="Delaux P.M."/>
            <person name="Dal Grande F."/>
            <person name="Keller J."/>
        </authorList>
    </citation>
    <scope>NUCLEOTIDE SEQUENCE [LARGE SCALE GENOMIC DNA]</scope>
    <source>
        <strain evidence="10 11">SAG 245.80</strain>
    </source>
</reference>
<evidence type="ECO:0000256" key="8">
    <source>
        <dbReference type="SAM" id="MobiDB-lite"/>
    </source>
</evidence>
<dbReference type="GO" id="GO:0005524">
    <property type="term" value="F:ATP binding"/>
    <property type="evidence" value="ECO:0007669"/>
    <property type="project" value="UniProtKB-UniRule"/>
</dbReference>
<evidence type="ECO:0000256" key="5">
    <source>
        <dbReference type="ARBA" id="ARBA00022777"/>
    </source>
</evidence>
<sequence>MLSDKYMLGEELGRGAYGQVFKGMDTRTGDCVAIKQLSLGGMSQDNLAGIMGEIDLLKNLNHPNIVKYVGSFKTRTHLYIILEFMENGALSSVIKPSKFGAFPESLAAVYIAQVLQGLAYLHEQGVVHRDIKGANILTTKDGVVKLADFGVAAQLSEEAGGDEELRLRVAGTPYWMAPEVIELTSVTAAADIWSVGCLAIELLTGQPPYFDLQPMSALFRIVQDEHPSLPEAISADMQDFLLACFQKDPQRRPGAAALLRHRWVRHHRATLRASWSRTAGLKARGGRTDAHVCVSAVVERILQVEAGDAAAGRLGVDDGAARAGGPFPGGIADSATEMGLARSSAHSSASAGSAVAVDIPARGALASPGAEADAGGLATPAQRVEPPRPSAKKPRPPPLDRAVLDTPVSAFVQGPATAPPGACPPSASANGAADAPISPLSGLLTGLGSGALSGGATGQDLMRWLDEKEAAAAAPLGSPRGPPPGEGARAAGALVDGAPTRHQEVAEVRRLVAALRPAPAGDNVGEGAREVAVVGACSALAATFAEAPERRGVFLAEDGAVAILELLDQRSLKVACEALELANAACAGDVRCLEAGAALGLVPAVGRYALPAWPRALREQAVRFVHALCHAGLPLARVLVACQGMPVLAAMVEDDLSDGGAMTRAGLACTWRLLELHGPPALNSLCRLLAAAGLAPRLVAALGAAAAALAPAAAQEAGSKAPADAGDDGDATGVRPPAARVTSTGGASAAPGEACNRDALLAMVERICDLLLVLAHGDAAVKAALGAPGTLRALCFAAVRLPARAQLKCLKCLKHLSGDPSMLEPMQAEGVIGALRPWLARAQPVAAQGEALAALYNLCKISRPRQEAAAAAGVVPYLAALAGPPPSADAPPASGGGSAALRPLAVSLLCGMAHSTERTRAELWANSGLDILLNLLREPEWQGPALDALAAWLGEDPARLEPRLAQRDAVQRFVALFAGAAAAGDSEALARLLDSFLRVLRRSPKVTVEVAEGGLGPLVAEMLRRASALTALNVLQLVRVLYAAHPAPKRFAARLALAEQLRRLAAGGDRTGRSVLVRKQAHSLLEAFRINSVF</sequence>
<dbReference type="InterPro" id="IPR011989">
    <property type="entry name" value="ARM-like"/>
</dbReference>
<evidence type="ECO:0000313" key="11">
    <source>
        <dbReference type="Proteomes" id="UP001445335"/>
    </source>
</evidence>
<dbReference type="GO" id="GO:0004674">
    <property type="term" value="F:protein serine/threonine kinase activity"/>
    <property type="evidence" value="ECO:0007669"/>
    <property type="project" value="UniProtKB-KW"/>
</dbReference>
<dbReference type="EC" id="2.7.11.1" evidence="1"/>